<evidence type="ECO:0000256" key="6">
    <source>
        <dbReference type="ARBA" id="ARBA00022989"/>
    </source>
</evidence>
<keyword evidence="11" id="KW-1185">Reference proteome</keyword>
<dbReference type="PANTHER" id="PTHR30607">
    <property type="entry name" value="POTASSIUM-TRANSPORTING ATPASE A CHAIN"/>
    <property type="match status" value="1"/>
</dbReference>
<dbReference type="KEGG" id="naf:GQ61_00990"/>
<dbReference type="PANTHER" id="PTHR30607:SF2">
    <property type="entry name" value="POTASSIUM-TRANSPORTING ATPASE POTASSIUM-BINDING SUBUNIT"/>
    <property type="match status" value="1"/>
</dbReference>
<dbReference type="GO" id="GO:0005886">
    <property type="term" value="C:plasma membrane"/>
    <property type="evidence" value="ECO:0007669"/>
    <property type="project" value="UniProtKB-SubCell"/>
</dbReference>
<comment type="similarity">
    <text evidence="9">Belongs to the KdpA family.</text>
</comment>
<comment type="subunit">
    <text evidence="9">The system is composed of three essential subunits: KdpA, KdpB and KdpC.</text>
</comment>
<feature type="transmembrane region" description="Helical" evidence="9">
    <location>
        <begin position="66"/>
        <end position="85"/>
    </location>
</feature>
<sequence length="576" mass="63384">MTVYSFLQITLYISMVGLLAKPMGWYMYRIHRGGFISLNRVFRPVEYLIYKFSRINPDEKMDWKQYLRAMVLFNLLGIVVVYAVLRTQHFLPLNPQQFNAVDPYLAWNIAISFTTNTNWQSYCPETTLSYFSQMFALTVQNFLSASTGIAILLSFIRGIINKETTNLGNFWVDVLKSTLYVFLPLAVILSIALVSQGVIQNHKQYQNVQFFEKKENKSIEYTGHIIPMGPAASQIAIKQLGSNGGGFFNTNASHPYENPTPLTNFLEMLAILLIPAGLCYTFGMMTNARKQGRALLITMMLVFVPLVFTTTLAEYALSSHLEHANTEISISLGNMEGKETRFGVSNSSLWAMATTATSNGSVNSMHESFSPLASFNMLFLMQLGEVIFGGVGSGLYGILIYVIITVFVAGLMIGRTPSFLGKRIDPFEMKMASIIILTMPLITLVSTALSLVIPSGLNSLSDSGPHGFSEILYAFTSMANNNGSSFAGINANTPFYNILGSIVMLIGRYGIAIPVLAIAGSLSQKKSIVINSGTLPTDTPLFICLLIGVVLVIGALTFFPALSLGPIAEQLFLRLH</sequence>
<dbReference type="GO" id="GO:0008556">
    <property type="term" value="F:P-type potassium transmembrane transporter activity"/>
    <property type="evidence" value="ECO:0007669"/>
    <property type="project" value="InterPro"/>
</dbReference>
<dbReference type="OrthoDB" id="9763796at2"/>
<feature type="transmembrane region" description="Helical" evidence="9">
    <location>
        <begin position="265"/>
        <end position="283"/>
    </location>
</feature>
<dbReference type="EMBL" id="CP008743">
    <property type="protein sequence ID" value="ARN84152.1"/>
    <property type="molecule type" value="Genomic_DNA"/>
</dbReference>
<reference evidence="10 11" key="1">
    <citation type="submission" date="2014-06" db="EMBL/GenBank/DDBJ databases">
        <title>The genome of the endonuclear symbiont Nucleicultrix amoebiphila.</title>
        <authorList>
            <person name="Schulz F."/>
            <person name="Horn M."/>
        </authorList>
    </citation>
    <scope>NUCLEOTIDE SEQUENCE [LARGE SCALE GENOMIC DNA]</scope>
    <source>
        <strain evidence="10 11">FS5</strain>
    </source>
</reference>
<evidence type="ECO:0000313" key="11">
    <source>
        <dbReference type="Proteomes" id="UP000237351"/>
    </source>
</evidence>
<feature type="transmembrane region" description="Helical" evidence="9">
    <location>
        <begin position="434"/>
        <end position="453"/>
    </location>
</feature>
<dbReference type="NCBIfam" id="TIGR00680">
    <property type="entry name" value="kdpA"/>
    <property type="match status" value="1"/>
</dbReference>
<keyword evidence="6 9" id="KW-1133">Transmembrane helix</keyword>
<evidence type="ECO:0000256" key="8">
    <source>
        <dbReference type="ARBA" id="ARBA00023136"/>
    </source>
</evidence>
<keyword evidence="1 9" id="KW-0813">Transport</keyword>
<dbReference type="HAMAP" id="MF_00275">
    <property type="entry name" value="KdpA"/>
    <property type="match status" value="1"/>
</dbReference>
<feature type="transmembrane region" description="Helical" evidence="9">
    <location>
        <begin position="495"/>
        <end position="519"/>
    </location>
</feature>
<evidence type="ECO:0000256" key="2">
    <source>
        <dbReference type="ARBA" id="ARBA00022475"/>
    </source>
</evidence>
<feature type="transmembrane region" description="Helical" evidence="9">
    <location>
        <begin position="295"/>
        <end position="317"/>
    </location>
</feature>
<evidence type="ECO:0000256" key="9">
    <source>
        <dbReference type="HAMAP-Rule" id="MF_00275"/>
    </source>
</evidence>
<name>A0A1W6N2T5_9PROT</name>
<evidence type="ECO:0000256" key="3">
    <source>
        <dbReference type="ARBA" id="ARBA00022538"/>
    </source>
</evidence>
<evidence type="ECO:0000256" key="1">
    <source>
        <dbReference type="ARBA" id="ARBA00022448"/>
    </source>
</evidence>
<dbReference type="GO" id="GO:0030955">
    <property type="term" value="F:potassium ion binding"/>
    <property type="evidence" value="ECO:0007669"/>
    <property type="project" value="UniProtKB-UniRule"/>
</dbReference>
<feature type="transmembrane region" description="Helical" evidence="9">
    <location>
        <begin position="134"/>
        <end position="156"/>
    </location>
</feature>
<feature type="transmembrane region" description="Helical" evidence="9">
    <location>
        <begin position="6"/>
        <end position="28"/>
    </location>
</feature>
<keyword evidence="2 9" id="KW-1003">Cell membrane</keyword>
<dbReference type="InterPro" id="IPR004623">
    <property type="entry name" value="KdpA"/>
</dbReference>
<dbReference type="STRING" id="1414854.GQ61_00990"/>
<feature type="transmembrane region" description="Helical" evidence="9">
    <location>
        <begin position="386"/>
        <end position="413"/>
    </location>
</feature>
<evidence type="ECO:0000256" key="7">
    <source>
        <dbReference type="ARBA" id="ARBA00023065"/>
    </source>
</evidence>
<keyword evidence="5 9" id="KW-0630">Potassium</keyword>
<dbReference type="PIRSF" id="PIRSF001294">
    <property type="entry name" value="K_ATPaseA"/>
    <property type="match status" value="1"/>
</dbReference>
<dbReference type="Proteomes" id="UP000237351">
    <property type="component" value="Chromosome"/>
</dbReference>
<comment type="subcellular location">
    <subcellularLocation>
        <location evidence="9">Cell membrane</location>
        <topology evidence="9">Multi-pass membrane protein</topology>
    </subcellularLocation>
</comment>
<evidence type="ECO:0000313" key="10">
    <source>
        <dbReference type="EMBL" id="ARN84152.1"/>
    </source>
</evidence>
<keyword evidence="8 9" id="KW-0472">Membrane</keyword>
<comment type="function">
    <text evidence="9">Part of the high-affinity ATP-driven potassium transport (or Kdp) system, which catalyzes the hydrolysis of ATP coupled with the electrogenic transport of potassium into the cytoplasm. This subunit binds the extracellular potassium ions and delivers the ions to the membrane domain of KdpB through an intramembrane tunnel.</text>
</comment>
<evidence type="ECO:0000256" key="5">
    <source>
        <dbReference type="ARBA" id="ARBA00022958"/>
    </source>
</evidence>
<protein>
    <recommendedName>
        <fullName evidence="9">Potassium-transporting ATPase potassium-binding subunit</fullName>
    </recommendedName>
    <alternativeName>
        <fullName evidence="9">ATP phosphohydrolase [potassium-transporting] A chain</fullName>
    </alternativeName>
    <alternativeName>
        <fullName evidence="9">Potassium-binding and translocating subunit A</fullName>
    </alternativeName>
    <alternativeName>
        <fullName evidence="9">Potassium-translocating ATPase A chain</fullName>
    </alternativeName>
</protein>
<dbReference type="RefSeq" id="WP_085783511.1">
    <property type="nucleotide sequence ID" value="NZ_CP008743.1"/>
</dbReference>
<keyword evidence="7 9" id="KW-0406">Ion transport</keyword>
<gene>
    <name evidence="9" type="primary">kdpA</name>
    <name evidence="10" type="ORF">GQ61_00990</name>
</gene>
<evidence type="ECO:0000256" key="4">
    <source>
        <dbReference type="ARBA" id="ARBA00022692"/>
    </source>
</evidence>
<organism evidence="10 11">
    <name type="scientific">Candidatus Nucleicultrix amoebiphila FS5</name>
    <dbReference type="NCBI Taxonomy" id="1414854"/>
    <lineage>
        <taxon>Bacteria</taxon>
        <taxon>Pseudomonadati</taxon>
        <taxon>Pseudomonadota</taxon>
        <taxon>Alphaproteobacteria</taxon>
        <taxon>Holosporales</taxon>
        <taxon>Candidatus Nucleicultricaceae</taxon>
        <taxon>Candidatus Nucleicultrix</taxon>
    </lineage>
</organism>
<feature type="transmembrane region" description="Helical" evidence="9">
    <location>
        <begin position="177"/>
        <end position="199"/>
    </location>
</feature>
<keyword evidence="4 9" id="KW-0812">Transmembrane</keyword>
<dbReference type="Pfam" id="PF03814">
    <property type="entry name" value="KdpA"/>
    <property type="match status" value="1"/>
</dbReference>
<keyword evidence="3 9" id="KW-0633">Potassium transport</keyword>
<accession>A0A1W6N2T5</accession>
<dbReference type="AlphaFoldDB" id="A0A1W6N2T5"/>
<proteinExistence type="inferred from homology"/>
<feature type="transmembrane region" description="Helical" evidence="9">
    <location>
        <begin position="540"/>
        <end position="562"/>
    </location>
</feature>